<feature type="compositionally biased region" description="Polar residues" evidence="6">
    <location>
        <begin position="608"/>
        <end position="620"/>
    </location>
</feature>
<evidence type="ECO:0000256" key="6">
    <source>
        <dbReference type="SAM" id="MobiDB-lite"/>
    </source>
</evidence>
<dbReference type="PANTHER" id="PTHR11453">
    <property type="entry name" value="ANION EXCHANGE PROTEIN"/>
    <property type="match status" value="1"/>
</dbReference>
<keyword evidence="10" id="KW-1185">Reference proteome</keyword>
<dbReference type="AlphaFoldDB" id="A0AAD8HP85"/>
<feature type="transmembrane region" description="Helical" evidence="7">
    <location>
        <begin position="293"/>
        <end position="310"/>
    </location>
</feature>
<feature type="transmembrane region" description="Helical" evidence="7">
    <location>
        <begin position="557"/>
        <end position="575"/>
    </location>
</feature>
<feature type="transmembrane region" description="Helical" evidence="7">
    <location>
        <begin position="527"/>
        <end position="551"/>
    </location>
</feature>
<dbReference type="GO" id="GO:0006820">
    <property type="term" value="P:monoatomic anion transport"/>
    <property type="evidence" value="ECO:0007669"/>
    <property type="project" value="InterPro"/>
</dbReference>
<dbReference type="Gene3D" id="1.10.287.570">
    <property type="entry name" value="Helical hairpin bin"/>
    <property type="match status" value="1"/>
</dbReference>
<evidence type="ECO:0000313" key="10">
    <source>
        <dbReference type="Proteomes" id="UP001237642"/>
    </source>
</evidence>
<reference evidence="9" key="1">
    <citation type="submission" date="2023-02" db="EMBL/GenBank/DDBJ databases">
        <title>Genome of toxic invasive species Heracleum sosnowskyi carries increased number of genes despite the absence of recent whole-genome duplications.</title>
        <authorList>
            <person name="Schelkunov M."/>
            <person name="Shtratnikova V."/>
            <person name="Makarenko M."/>
            <person name="Klepikova A."/>
            <person name="Omelchenko D."/>
            <person name="Novikova G."/>
            <person name="Obukhova E."/>
            <person name="Bogdanov V."/>
            <person name="Penin A."/>
            <person name="Logacheva M."/>
        </authorList>
    </citation>
    <scope>NUCLEOTIDE SEQUENCE</scope>
    <source>
        <strain evidence="9">Hsosn_3</strain>
        <tissue evidence="9">Leaf</tissue>
    </source>
</reference>
<feature type="compositionally biased region" description="Acidic residues" evidence="6">
    <location>
        <begin position="623"/>
        <end position="633"/>
    </location>
</feature>
<feature type="transmembrane region" description="Helical" evidence="7">
    <location>
        <begin position="154"/>
        <end position="176"/>
    </location>
</feature>
<sequence length="665" mass="74290">MNSLKSPFKGMIKDFRGRKSCYRQDWTSALGTGASILAPTTYIFFASALPVIAFGEQLNRETDGRLSTVEALASTAICGIIHAIIGGQPLLIVGVAEPTVYMYTVLYKIAKGSSSLGGHLFIAWAGWVCVWTAIFLFLLAIFNAGNIISRFTRIADELFGMLIVVLFIQEAIKGVVSEFNVPKGEDSSKEKYQFTWLYSNGLLAIIFSFGLLYTSIQSRTARSWRYGTGLFRNVVADYGVPLMAIAWTALSYAIPAKVPSGVPRRLYCPLPWDSESLYHWTVIKDMGKVPVEYIFLAIIPAIMVAGLYFFDHSVASQMAQQKEFNLKKPSAYHYDIFVLGVTTLICGLLGLPPSNGVLPQSPMHTKSLAVLNKQLMRKQMVKGAKECIKMQATSTEIYGKMHAVFIEMDSSANATSVDKELKDLKDAVLNSEDAESANGRYDPSKHIDDHLPVRVNEQRVTNLLQSLLVACCIAAIPVLKAIPTSVLWGYFAYMAIDSLPGNQFWERFLLLFIPSNRRFKVLEEAHASFVESVPFNIIAAFTLFQLVYFLMIFGVTWIPIAGILFPLPFFVLIWIREHVLPKFFALEFLQELDSAEYEESTGIPIHTRSSSIRQEQTDNYSESTEDEDDLSSAEILDEMTTHRGELKLRTVSFNDRHQIFPSGGA</sequence>
<comment type="similarity">
    <text evidence="2">Belongs to the anion exchanger (TC 2.A.31.3) family.</text>
</comment>
<dbReference type="Pfam" id="PF00955">
    <property type="entry name" value="HCO3_cotransp"/>
    <property type="match status" value="3"/>
</dbReference>
<feature type="transmembrane region" description="Helical" evidence="7">
    <location>
        <begin position="76"/>
        <end position="96"/>
    </location>
</feature>
<evidence type="ECO:0000259" key="8">
    <source>
        <dbReference type="Pfam" id="PF00955"/>
    </source>
</evidence>
<dbReference type="Proteomes" id="UP001237642">
    <property type="component" value="Unassembled WGS sequence"/>
</dbReference>
<feature type="transmembrane region" description="Helical" evidence="7">
    <location>
        <begin position="235"/>
        <end position="254"/>
    </location>
</feature>
<dbReference type="GO" id="GO:0050801">
    <property type="term" value="P:monoatomic ion homeostasis"/>
    <property type="evidence" value="ECO:0007669"/>
    <property type="project" value="TreeGrafter"/>
</dbReference>
<dbReference type="InterPro" id="IPR011531">
    <property type="entry name" value="HCO3_transpt-like_TM_dom"/>
</dbReference>
<feature type="domain" description="Bicarbonate transporter-like transmembrane" evidence="8">
    <location>
        <begin position="201"/>
        <end position="374"/>
    </location>
</feature>
<evidence type="ECO:0000256" key="7">
    <source>
        <dbReference type="SAM" id="Phobius"/>
    </source>
</evidence>
<dbReference type="PANTHER" id="PTHR11453:SF40">
    <property type="entry name" value="BORON TRANSPORTER 4-RELATED"/>
    <property type="match status" value="1"/>
</dbReference>
<protein>
    <submittedName>
        <fullName evidence="9">Boron transporter 4</fullName>
    </submittedName>
</protein>
<evidence type="ECO:0000256" key="2">
    <source>
        <dbReference type="ARBA" id="ARBA00006262"/>
    </source>
</evidence>
<evidence type="ECO:0000256" key="1">
    <source>
        <dbReference type="ARBA" id="ARBA00004141"/>
    </source>
</evidence>
<keyword evidence="4 7" id="KW-1133">Transmembrane helix</keyword>
<evidence type="ECO:0000256" key="3">
    <source>
        <dbReference type="ARBA" id="ARBA00022692"/>
    </source>
</evidence>
<comment type="subcellular location">
    <subcellularLocation>
        <location evidence="1">Membrane</location>
        <topology evidence="1">Multi-pass membrane protein</topology>
    </subcellularLocation>
</comment>
<feature type="transmembrane region" description="Helical" evidence="7">
    <location>
        <begin position="116"/>
        <end position="142"/>
    </location>
</feature>
<evidence type="ECO:0000256" key="5">
    <source>
        <dbReference type="ARBA" id="ARBA00023136"/>
    </source>
</evidence>
<evidence type="ECO:0000256" key="4">
    <source>
        <dbReference type="ARBA" id="ARBA00022989"/>
    </source>
</evidence>
<feature type="region of interest" description="Disordered" evidence="6">
    <location>
        <begin position="608"/>
        <end position="633"/>
    </location>
</feature>
<feature type="domain" description="Bicarbonate transporter-like transmembrane" evidence="8">
    <location>
        <begin position="453"/>
        <end position="595"/>
    </location>
</feature>
<proteinExistence type="inferred from homology"/>
<dbReference type="GO" id="GO:0005452">
    <property type="term" value="F:solute:inorganic anion antiporter activity"/>
    <property type="evidence" value="ECO:0007669"/>
    <property type="project" value="InterPro"/>
</dbReference>
<feature type="domain" description="Bicarbonate transporter-like transmembrane" evidence="8">
    <location>
        <begin position="7"/>
        <end position="181"/>
    </location>
</feature>
<gene>
    <name evidence="9" type="ORF">POM88_036141</name>
</gene>
<feature type="transmembrane region" description="Helical" evidence="7">
    <location>
        <begin position="331"/>
        <end position="351"/>
    </location>
</feature>
<reference evidence="9" key="2">
    <citation type="submission" date="2023-05" db="EMBL/GenBank/DDBJ databases">
        <authorList>
            <person name="Schelkunov M.I."/>
        </authorList>
    </citation>
    <scope>NUCLEOTIDE SEQUENCE</scope>
    <source>
        <strain evidence="9">Hsosn_3</strain>
        <tissue evidence="9">Leaf</tissue>
    </source>
</reference>
<feature type="transmembrane region" description="Helical" evidence="7">
    <location>
        <begin position="467"/>
        <end position="493"/>
    </location>
</feature>
<accession>A0AAD8HP85</accession>
<feature type="transmembrane region" description="Helical" evidence="7">
    <location>
        <begin position="196"/>
        <end position="214"/>
    </location>
</feature>
<comment type="caution">
    <text evidence="9">The sequence shown here is derived from an EMBL/GenBank/DDBJ whole genome shotgun (WGS) entry which is preliminary data.</text>
</comment>
<evidence type="ECO:0000313" key="9">
    <source>
        <dbReference type="EMBL" id="KAK1370049.1"/>
    </source>
</evidence>
<feature type="transmembrane region" description="Helical" evidence="7">
    <location>
        <begin position="36"/>
        <end position="55"/>
    </location>
</feature>
<dbReference type="GO" id="GO:0005886">
    <property type="term" value="C:plasma membrane"/>
    <property type="evidence" value="ECO:0007669"/>
    <property type="project" value="TreeGrafter"/>
</dbReference>
<keyword evidence="3 7" id="KW-0812">Transmembrane</keyword>
<dbReference type="EMBL" id="JAUIZM010000008">
    <property type="protein sequence ID" value="KAK1370049.1"/>
    <property type="molecule type" value="Genomic_DNA"/>
</dbReference>
<dbReference type="InterPro" id="IPR003020">
    <property type="entry name" value="HCO3_transpt_euk"/>
</dbReference>
<organism evidence="9 10">
    <name type="scientific">Heracleum sosnowskyi</name>
    <dbReference type="NCBI Taxonomy" id="360622"/>
    <lineage>
        <taxon>Eukaryota</taxon>
        <taxon>Viridiplantae</taxon>
        <taxon>Streptophyta</taxon>
        <taxon>Embryophyta</taxon>
        <taxon>Tracheophyta</taxon>
        <taxon>Spermatophyta</taxon>
        <taxon>Magnoliopsida</taxon>
        <taxon>eudicotyledons</taxon>
        <taxon>Gunneridae</taxon>
        <taxon>Pentapetalae</taxon>
        <taxon>asterids</taxon>
        <taxon>campanulids</taxon>
        <taxon>Apiales</taxon>
        <taxon>Apiaceae</taxon>
        <taxon>Apioideae</taxon>
        <taxon>apioid superclade</taxon>
        <taxon>Tordylieae</taxon>
        <taxon>Tordyliinae</taxon>
        <taxon>Heracleum</taxon>
    </lineage>
</organism>
<name>A0AAD8HP85_9APIA</name>
<keyword evidence="5 7" id="KW-0472">Membrane</keyword>